<dbReference type="GO" id="GO:0005813">
    <property type="term" value="C:centrosome"/>
    <property type="evidence" value="ECO:0007669"/>
    <property type="project" value="UniProtKB-SubCell"/>
</dbReference>
<comment type="caution">
    <text evidence="6">The sequence shown here is derived from an EMBL/GenBank/DDBJ whole genome shotgun (WGS) entry which is preliminary data.</text>
</comment>
<dbReference type="InterPro" id="IPR028745">
    <property type="entry name" value="AKAP9/Pericentrin"/>
</dbReference>
<reference evidence="6 7" key="1">
    <citation type="submission" date="2019-09" db="EMBL/GenBank/DDBJ databases">
        <title>Bird 10,000 Genomes (B10K) Project - Family phase.</title>
        <authorList>
            <person name="Zhang G."/>
        </authorList>
    </citation>
    <scope>NUCLEOTIDE SEQUENCE [LARGE SCALE GENOMIC DNA]</scope>
    <source>
        <strain evidence="6">B10K-DU-028-75</strain>
        <tissue evidence="6">Mixed tissue sample</tissue>
    </source>
</reference>
<keyword evidence="4" id="KW-0206">Cytoskeleton</keyword>
<dbReference type="PANTHER" id="PTHR44981:SF3">
    <property type="entry name" value="PERICENTRIN"/>
    <property type="match status" value="1"/>
</dbReference>
<evidence type="ECO:0000256" key="4">
    <source>
        <dbReference type="ARBA" id="ARBA00023212"/>
    </source>
</evidence>
<feature type="region of interest" description="Disordered" evidence="5">
    <location>
        <begin position="93"/>
        <end position="114"/>
    </location>
</feature>
<keyword evidence="2" id="KW-0963">Cytoplasm</keyword>
<evidence type="ECO:0000256" key="3">
    <source>
        <dbReference type="ARBA" id="ARBA00023054"/>
    </source>
</evidence>
<keyword evidence="7" id="KW-1185">Reference proteome</keyword>
<feature type="non-terminal residue" evidence="6">
    <location>
        <position position="1"/>
    </location>
</feature>
<feature type="non-terminal residue" evidence="6">
    <location>
        <position position="114"/>
    </location>
</feature>
<dbReference type="GO" id="GO:0007165">
    <property type="term" value="P:signal transduction"/>
    <property type="evidence" value="ECO:0007669"/>
    <property type="project" value="InterPro"/>
</dbReference>
<evidence type="ECO:0000256" key="5">
    <source>
        <dbReference type="SAM" id="MobiDB-lite"/>
    </source>
</evidence>
<organism evidence="6 7">
    <name type="scientific">Onychorhynchus coronatus</name>
    <name type="common">Royal flycatcher</name>
    <dbReference type="NCBI Taxonomy" id="360224"/>
    <lineage>
        <taxon>Eukaryota</taxon>
        <taxon>Metazoa</taxon>
        <taxon>Chordata</taxon>
        <taxon>Craniata</taxon>
        <taxon>Vertebrata</taxon>
        <taxon>Euteleostomi</taxon>
        <taxon>Archelosauria</taxon>
        <taxon>Archosauria</taxon>
        <taxon>Dinosauria</taxon>
        <taxon>Saurischia</taxon>
        <taxon>Theropoda</taxon>
        <taxon>Coelurosauria</taxon>
        <taxon>Aves</taxon>
        <taxon>Neognathae</taxon>
        <taxon>Neoaves</taxon>
        <taxon>Telluraves</taxon>
        <taxon>Australaves</taxon>
        <taxon>Passeriformes</taxon>
        <taxon>Tyrannidae</taxon>
        <taxon>Onychorhynchus</taxon>
    </lineage>
</organism>
<proteinExistence type="predicted"/>
<gene>
    <name evidence="6" type="primary">Pcnt_1</name>
    <name evidence="6" type="ORF">ONYCOR_R03626</name>
</gene>
<evidence type="ECO:0000256" key="1">
    <source>
        <dbReference type="ARBA" id="ARBA00004300"/>
    </source>
</evidence>
<dbReference type="Proteomes" id="UP000550309">
    <property type="component" value="Unassembled WGS sequence"/>
</dbReference>
<sequence length="114" mass="12346">ATASGARTEVLKEQQPLAVPISSPPTRDRDTGLCHRTSAARFGSLSPRSSCRSHNRLHPSPSSASEKSLVPPHDPERSLTEYIHRLEVIQQRLGGMQPGKSHLLAPTAPRNLGL</sequence>
<protein>
    <submittedName>
        <fullName evidence="6">PCNT protein</fullName>
    </submittedName>
</protein>
<comment type="subcellular location">
    <subcellularLocation>
        <location evidence="1">Cytoplasm</location>
        <location evidence="1">Cytoskeleton</location>
        <location evidence="1">Microtubule organizing center</location>
        <location evidence="1">Centrosome</location>
    </subcellularLocation>
</comment>
<evidence type="ECO:0000313" key="6">
    <source>
        <dbReference type="EMBL" id="NWU83027.1"/>
    </source>
</evidence>
<dbReference type="OrthoDB" id="2020852at2759"/>
<dbReference type="EMBL" id="VZRK01000202">
    <property type="protein sequence ID" value="NWU83027.1"/>
    <property type="molecule type" value="Genomic_DNA"/>
</dbReference>
<name>A0A7K6A089_ONYCO</name>
<evidence type="ECO:0000256" key="2">
    <source>
        <dbReference type="ARBA" id="ARBA00022490"/>
    </source>
</evidence>
<keyword evidence="3" id="KW-0175">Coiled coil</keyword>
<evidence type="ECO:0000313" key="7">
    <source>
        <dbReference type="Proteomes" id="UP000550309"/>
    </source>
</evidence>
<dbReference type="GO" id="GO:0060090">
    <property type="term" value="F:molecular adaptor activity"/>
    <property type="evidence" value="ECO:0007669"/>
    <property type="project" value="InterPro"/>
</dbReference>
<dbReference type="AlphaFoldDB" id="A0A7K6A089"/>
<dbReference type="PANTHER" id="PTHR44981">
    <property type="entry name" value="PERICENTRIN-LIKE PROTEIN, ISOFORM F"/>
    <property type="match status" value="1"/>
</dbReference>
<feature type="region of interest" description="Disordered" evidence="5">
    <location>
        <begin position="1"/>
        <end position="77"/>
    </location>
</feature>
<accession>A0A7K6A089</accession>